<organism evidence="1 2">
    <name type="scientific">Portunus trituberculatus</name>
    <name type="common">Swimming crab</name>
    <name type="synonym">Neptunus trituberculatus</name>
    <dbReference type="NCBI Taxonomy" id="210409"/>
    <lineage>
        <taxon>Eukaryota</taxon>
        <taxon>Metazoa</taxon>
        <taxon>Ecdysozoa</taxon>
        <taxon>Arthropoda</taxon>
        <taxon>Crustacea</taxon>
        <taxon>Multicrustacea</taxon>
        <taxon>Malacostraca</taxon>
        <taxon>Eumalacostraca</taxon>
        <taxon>Eucarida</taxon>
        <taxon>Decapoda</taxon>
        <taxon>Pleocyemata</taxon>
        <taxon>Brachyura</taxon>
        <taxon>Eubrachyura</taxon>
        <taxon>Portunoidea</taxon>
        <taxon>Portunidae</taxon>
        <taxon>Portuninae</taxon>
        <taxon>Portunus</taxon>
    </lineage>
</organism>
<gene>
    <name evidence="1" type="ORF">E2C01_077390</name>
</gene>
<dbReference type="EMBL" id="VSRR010060512">
    <property type="protein sequence ID" value="MPC82708.1"/>
    <property type="molecule type" value="Genomic_DNA"/>
</dbReference>
<proteinExistence type="predicted"/>
<evidence type="ECO:0000313" key="2">
    <source>
        <dbReference type="Proteomes" id="UP000324222"/>
    </source>
</evidence>
<evidence type="ECO:0000313" key="1">
    <source>
        <dbReference type="EMBL" id="MPC82708.1"/>
    </source>
</evidence>
<accession>A0A5B7IPK6</accession>
<name>A0A5B7IPK6_PORTR</name>
<dbReference type="Proteomes" id="UP000324222">
    <property type="component" value="Unassembled WGS sequence"/>
</dbReference>
<sequence length="266" mass="28654">MQSVGRGSLGLKECLDSCLQIGQLAERQTGVGRQPVLTLKQMISVLFALGLNYAVVWEKTQGLDGKREKRKERAAKEGGEGYSDPTQRKIPCRCSSPCVLSWSVVSLRAWTALPLLPESLMTVAACVGDKGHPDFYLREVCVCVCGPIVSLVGLFPPVWDTCGPQIPPHFHSTLCLDKDENRAVGGHGENSSRNDSSGRVIGSPVTLLGMFATTGRKAVSGSAMLFRSVVIWSHCSNTELAVDSCSRSIIHVSTPVGGHLGHYNYV</sequence>
<protein>
    <submittedName>
        <fullName evidence="1">Uncharacterized protein</fullName>
    </submittedName>
</protein>
<keyword evidence="2" id="KW-1185">Reference proteome</keyword>
<reference evidence="1 2" key="1">
    <citation type="submission" date="2019-05" db="EMBL/GenBank/DDBJ databases">
        <title>Another draft genome of Portunus trituberculatus and its Hox gene families provides insights of decapod evolution.</title>
        <authorList>
            <person name="Jeong J.-H."/>
            <person name="Song I."/>
            <person name="Kim S."/>
            <person name="Choi T."/>
            <person name="Kim D."/>
            <person name="Ryu S."/>
            <person name="Kim W."/>
        </authorList>
    </citation>
    <scope>NUCLEOTIDE SEQUENCE [LARGE SCALE GENOMIC DNA]</scope>
    <source>
        <tissue evidence="1">Muscle</tissue>
    </source>
</reference>
<dbReference type="AlphaFoldDB" id="A0A5B7IPK6"/>
<comment type="caution">
    <text evidence="1">The sequence shown here is derived from an EMBL/GenBank/DDBJ whole genome shotgun (WGS) entry which is preliminary data.</text>
</comment>